<dbReference type="AlphaFoldDB" id="A0A9D1ME11"/>
<reference evidence="1" key="2">
    <citation type="journal article" date="2021" name="PeerJ">
        <title>Extensive microbial diversity within the chicken gut microbiome revealed by metagenomics and culture.</title>
        <authorList>
            <person name="Gilroy R."/>
            <person name="Ravi A."/>
            <person name="Getino M."/>
            <person name="Pursley I."/>
            <person name="Horton D.L."/>
            <person name="Alikhan N.F."/>
            <person name="Baker D."/>
            <person name="Gharbi K."/>
            <person name="Hall N."/>
            <person name="Watson M."/>
            <person name="Adriaenssens E.M."/>
            <person name="Foster-Nyarko E."/>
            <person name="Jarju S."/>
            <person name="Secka A."/>
            <person name="Antonio M."/>
            <person name="Oren A."/>
            <person name="Chaudhuri R.R."/>
            <person name="La Ragione R."/>
            <person name="Hildebrand F."/>
            <person name="Pallen M.J."/>
        </authorList>
    </citation>
    <scope>NUCLEOTIDE SEQUENCE</scope>
    <source>
        <strain evidence="1">USAMLcec3-3695</strain>
    </source>
</reference>
<gene>
    <name evidence="1" type="ORF">IAA61_10865</name>
</gene>
<comment type="caution">
    <text evidence="1">The sequence shown here is derived from an EMBL/GenBank/DDBJ whole genome shotgun (WGS) entry which is preliminary data.</text>
</comment>
<dbReference type="EMBL" id="DVNB01000109">
    <property type="protein sequence ID" value="HIU58293.1"/>
    <property type="molecule type" value="Genomic_DNA"/>
</dbReference>
<proteinExistence type="predicted"/>
<evidence type="ECO:0000313" key="2">
    <source>
        <dbReference type="Proteomes" id="UP000824109"/>
    </source>
</evidence>
<name>A0A9D1ME11_9FIRM</name>
<protein>
    <submittedName>
        <fullName evidence="1">Uncharacterized protein</fullName>
    </submittedName>
</protein>
<organism evidence="1 2">
    <name type="scientific">Candidatus Ornithomonoglobus merdipullorum</name>
    <dbReference type="NCBI Taxonomy" id="2840895"/>
    <lineage>
        <taxon>Bacteria</taxon>
        <taxon>Bacillati</taxon>
        <taxon>Bacillota</taxon>
        <taxon>Clostridia</taxon>
        <taxon>Candidatus Ornithomonoglobus</taxon>
    </lineage>
</organism>
<dbReference type="Proteomes" id="UP000824109">
    <property type="component" value="Unassembled WGS sequence"/>
</dbReference>
<evidence type="ECO:0000313" key="1">
    <source>
        <dbReference type="EMBL" id="HIU58293.1"/>
    </source>
</evidence>
<reference evidence="1" key="1">
    <citation type="submission" date="2020-10" db="EMBL/GenBank/DDBJ databases">
        <authorList>
            <person name="Gilroy R."/>
        </authorList>
    </citation>
    <scope>NUCLEOTIDE SEQUENCE</scope>
    <source>
        <strain evidence="1">USAMLcec3-3695</strain>
    </source>
</reference>
<accession>A0A9D1ME11</accession>
<sequence>MISLAICSNDPERLYGTYEAAVLFSLETETELEIYRFNDAEEYMNTETAFDAVITDDNKLLDSVGNACSIGNCQELFRSFLKRS</sequence>